<proteinExistence type="predicted"/>
<keyword evidence="5" id="KW-1185">Reference proteome</keyword>
<dbReference type="GO" id="GO:0004066">
    <property type="term" value="F:asparagine synthase (glutamine-hydrolyzing) activity"/>
    <property type="evidence" value="ECO:0007669"/>
    <property type="project" value="InterPro"/>
</dbReference>
<evidence type="ECO:0000259" key="3">
    <source>
        <dbReference type="Pfam" id="PF00733"/>
    </source>
</evidence>
<dbReference type="EMBL" id="LT841358">
    <property type="protein sequence ID" value="SMH71029.1"/>
    <property type="molecule type" value="Genomic_DNA"/>
</dbReference>
<feature type="domain" description="Asparagine synthetase" evidence="3">
    <location>
        <begin position="165"/>
        <end position="264"/>
    </location>
</feature>
<evidence type="ECO:0000256" key="1">
    <source>
        <dbReference type="ARBA" id="ARBA00022741"/>
    </source>
</evidence>
<dbReference type="Pfam" id="PF00733">
    <property type="entry name" value="Asn_synthase"/>
    <property type="match status" value="2"/>
</dbReference>
<feature type="domain" description="Asparagine synthetase" evidence="3">
    <location>
        <begin position="24"/>
        <end position="145"/>
    </location>
</feature>
<dbReference type="SUPFAM" id="SSF52402">
    <property type="entry name" value="Adenine nucleotide alpha hydrolases-like"/>
    <property type="match status" value="1"/>
</dbReference>
<dbReference type="PANTHER" id="PTHR11772:SF46">
    <property type="entry name" value="ASPARAGINE SYNTHETASE DOMAIN-CONTAINING PROTEIN"/>
    <property type="match status" value="1"/>
</dbReference>
<dbReference type="Gene3D" id="3.40.50.620">
    <property type="entry name" value="HUPs"/>
    <property type="match status" value="1"/>
</dbReference>
<keyword evidence="2" id="KW-0067">ATP-binding</keyword>
<dbReference type="OrthoDB" id="8692at2157"/>
<evidence type="ECO:0000313" key="5">
    <source>
        <dbReference type="Proteomes" id="UP000230607"/>
    </source>
</evidence>
<name>A0A2H1FEF2_9ARCH</name>
<dbReference type="PANTHER" id="PTHR11772">
    <property type="entry name" value="ASPARAGINE SYNTHETASE"/>
    <property type="match status" value="1"/>
</dbReference>
<evidence type="ECO:0000256" key="2">
    <source>
        <dbReference type="ARBA" id="ARBA00022840"/>
    </source>
</evidence>
<dbReference type="RefSeq" id="WP_157927068.1">
    <property type="nucleotide sequence ID" value="NZ_LT841358.1"/>
</dbReference>
<gene>
    <name evidence="4" type="ORF">NCS_10836</name>
</gene>
<dbReference type="AlphaFoldDB" id="A0A2H1FEF2"/>
<protein>
    <submittedName>
        <fullName evidence="4">Asparagine synthase</fullName>
    </submittedName>
</protein>
<reference evidence="5" key="1">
    <citation type="submission" date="2017-03" db="EMBL/GenBank/DDBJ databases">
        <authorList>
            <person name="Herbold C."/>
        </authorList>
    </citation>
    <scope>NUCLEOTIDE SEQUENCE [LARGE SCALE GENOMIC DNA]</scope>
</reference>
<dbReference type="InterPro" id="IPR001962">
    <property type="entry name" value="Asn_synthase"/>
</dbReference>
<dbReference type="GO" id="GO:0005829">
    <property type="term" value="C:cytosol"/>
    <property type="evidence" value="ECO:0007669"/>
    <property type="project" value="TreeGrafter"/>
</dbReference>
<sequence length="315" mass="35400">MQEILQQIKTLVTKSVQNHECDSIALSGGLDSSILASCVDRKTAAFVLIAKDFTSTDLVHAQLAAKLHDLKLDIITADVDCLLSAAENTIKILGVFNPIEIRNNIVVYLTMKAAKESGFKSMMTGDGADELFAGYNFFKKMSTKDLEKDLERIWDVMHFPSRAISKSIGISLHTPFLDDDVSEYAKKIPPEFKVHDEKGTKYGKWIIRKAFENDLPTSIVWRDKSAMQDGSGTSGLTSFLDGMITDSAFAKKSRHYAEKEQVILSSKESLYYYELYRKYFDVPHAIAKSDFKCPYCNYSLKLGSHFCRMCGSFPI</sequence>
<dbReference type="CDD" id="cd01991">
    <property type="entry name" value="Asn_synthase_B_C"/>
    <property type="match status" value="1"/>
</dbReference>
<dbReference type="GO" id="GO:0006529">
    <property type="term" value="P:asparagine biosynthetic process"/>
    <property type="evidence" value="ECO:0007669"/>
    <property type="project" value="InterPro"/>
</dbReference>
<keyword evidence="1" id="KW-0547">Nucleotide-binding</keyword>
<accession>A0A2H1FEF2</accession>
<evidence type="ECO:0000313" key="4">
    <source>
        <dbReference type="EMBL" id="SMH71029.1"/>
    </source>
</evidence>
<dbReference type="InterPro" id="IPR014729">
    <property type="entry name" value="Rossmann-like_a/b/a_fold"/>
</dbReference>
<dbReference type="Proteomes" id="UP000230607">
    <property type="component" value="Chromosome 1"/>
</dbReference>
<dbReference type="GO" id="GO:0005524">
    <property type="term" value="F:ATP binding"/>
    <property type="evidence" value="ECO:0007669"/>
    <property type="project" value="UniProtKB-KW"/>
</dbReference>
<organism evidence="4 5">
    <name type="scientific">Candidatus Nitrosotalea okcheonensis</name>
    <dbReference type="NCBI Taxonomy" id="1903276"/>
    <lineage>
        <taxon>Archaea</taxon>
        <taxon>Nitrososphaerota</taxon>
        <taxon>Nitrososphaeria</taxon>
        <taxon>Nitrosotaleales</taxon>
        <taxon>Nitrosotaleaceae</taxon>
        <taxon>Nitrosotalea</taxon>
    </lineage>
</organism>
<dbReference type="InterPro" id="IPR050795">
    <property type="entry name" value="Asn_Synthetase"/>
</dbReference>